<dbReference type="EMBL" id="VHIR01000016">
    <property type="protein sequence ID" value="TQE42903.1"/>
    <property type="molecule type" value="Genomic_DNA"/>
</dbReference>
<keyword evidence="2" id="KW-1185">Reference proteome</keyword>
<accession>A0A540R588</accession>
<comment type="caution">
    <text evidence="1">The sequence shown here is derived from an EMBL/GenBank/DDBJ whole genome shotgun (WGS) entry which is preliminary data.</text>
</comment>
<reference evidence="1 2" key="1">
    <citation type="submission" date="2019-06" db="EMBL/GenBank/DDBJ databases">
        <title>Draft genome of C. phoceense Strain 272.</title>
        <authorList>
            <person name="Pacheco L.G.C."/>
            <person name="Barberis C.M."/>
            <person name="Almuzara M.N."/>
            <person name="Traglia G.M."/>
            <person name="Santos C.S."/>
            <person name="Rocha D.J.P.G."/>
            <person name="Aguiar E.R.G.R."/>
            <person name="Vay C.A."/>
        </authorList>
    </citation>
    <scope>NUCLEOTIDE SEQUENCE [LARGE SCALE GENOMIC DNA]</scope>
    <source>
        <strain evidence="1 2">272</strain>
    </source>
</reference>
<evidence type="ECO:0000313" key="1">
    <source>
        <dbReference type="EMBL" id="TQE42903.1"/>
    </source>
</evidence>
<gene>
    <name evidence="1" type="ORF">EJK80_10345</name>
</gene>
<dbReference type="STRING" id="1686286.GCA_900092335_00610"/>
<protein>
    <submittedName>
        <fullName evidence="1">Uncharacterized protein</fullName>
    </submittedName>
</protein>
<name>A0A540R588_9CORY</name>
<dbReference type="RefSeq" id="WP_141629151.1">
    <property type="nucleotide sequence ID" value="NZ_VHIR01000016.1"/>
</dbReference>
<sequence>MDVEKRTMGASMSTGTYVEPDCTFDVTLHRSNPNTTRVWAEGAPVYGDGGRIVGIIVGSADNGGDSAVTPLGRLG</sequence>
<dbReference type="AlphaFoldDB" id="A0A540R588"/>
<organism evidence="1 2">
    <name type="scientific">Corynebacterium phoceense</name>
    <dbReference type="NCBI Taxonomy" id="1686286"/>
    <lineage>
        <taxon>Bacteria</taxon>
        <taxon>Bacillati</taxon>
        <taxon>Actinomycetota</taxon>
        <taxon>Actinomycetes</taxon>
        <taxon>Mycobacteriales</taxon>
        <taxon>Corynebacteriaceae</taxon>
        <taxon>Corynebacterium</taxon>
    </lineage>
</organism>
<proteinExistence type="predicted"/>
<dbReference type="Proteomes" id="UP000318080">
    <property type="component" value="Unassembled WGS sequence"/>
</dbReference>
<evidence type="ECO:0000313" key="2">
    <source>
        <dbReference type="Proteomes" id="UP000318080"/>
    </source>
</evidence>